<evidence type="ECO:0000313" key="1">
    <source>
        <dbReference type="EMBL" id="CAG8615536.1"/>
    </source>
</evidence>
<sequence>MNISFEILSFESIQMDELSHYRLMKFPAIPWIPCQILTNHLYPDEIIFHLWSISVVTAYKWVWLS</sequence>
<name>A0A9N9GNX3_FUNMO</name>
<keyword evidence="2" id="KW-1185">Reference proteome</keyword>
<dbReference type="AlphaFoldDB" id="A0A9N9GNX3"/>
<accession>A0A9N9GNX3</accession>
<organism evidence="1 2">
    <name type="scientific">Funneliformis mosseae</name>
    <name type="common">Endomycorrhizal fungus</name>
    <name type="synonym">Glomus mosseae</name>
    <dbReference type="NCBI Taxonomy" id="27381"/>
    <lineage>
        <taxon>Eukaryota</taxon>
        <taxon>Fungi</taxon>
        <taxon>Fungi incertae sedis</taxon>
        <taxon>Mucoromycota</taxon>
        <taxon>Glomeromycotina</taxon>
        <taxon>Glomeromycetes</taxon>
        <taxon>Glomerales</taxon>
        <taxon>Glomeraceae</taxon>
        <taxon>Funneliformis</taxon>
    </lineage>
</organism>
<dbReference type="EMBL" id="CAJVPP010002924">
    <property type="protein sequence ID" value="CAG8615536.1"/>
    <property type="molecule type" value="Genomic_DNA"/>
</dbReference>
<protein>
    <submittedName>
        <fullName evidence="1">8376_t:CDS:1</fullName>
    </submittedName>
</protein>
<comment type="caution">
    <text evidence="1">The sequence shown here is derived from an EMBL/GenBank/DDBJ whole genome shotgun (WGS) entry which is preliminary data.</text>
</comment>
<reference evidence="1" key="1">
    <citation type="submission" date="2021-06" db="EMBL/GenBank/DDBJ databases">
        <authorList>
            <person name="Kallberg Y."/>
            <person name="Tangrot J."/>
            <person name="Rosling A."/>
        </authorList>
    </citation>
    <scope>NUCLEOTIDE SEQUENCE</scope>
    <source>
        <strain evidence="1">87-6 pot B 2015</strain>
    </source>
</reference>
<gene>
    <name evidence="1" type="ORF">FMOSSE_LOCUS9697</name>
</gene>
<proteinExistence type="predicted"/>
<dbReference type="Proteomes" id="UP000789375">
    <property type="component" value="Unassembled WGS sequence"/>
</dbReference>
<evidence type="ECO:0000313" key="2">
    <source>
        <dbReference type="Proteomes" id="UP000789375"/>
    </source>
</evidence>